<protein>
    <submittedName>
        <fullName evidence="1">Uncharacterized protein</fullName>
    </submittedName>
</protein>
<organism evidence="1 2">
    <name type="scientific">Chromobacterium violaceum</name>
    <dbReference type="NCBI Taxonomy" id="536"/>
    <lineage>
        <taxon>Bacteria</taxon>
        <taxon>Pseudomonadati</taxon>
        <taxon>Pseudomonadota</taxon>
        <taxon>Betaproteobacteria</taxon>
        <taxon>Neisseriales</taxon>
        <taxon>Chromobacteriaceae</taxon>
        <taxon>Chromobacterium</taxon>
    </lineage>
</organism>
<reference evidence="1 2" key="1">
    <citation type="submission" date="2018-12" db="EMBL/GenBank/DDBJ databases">
        <authorList>
            <consortium name="Pathogen Informatics"/>
        </authorList>
    </citation>
    <scope>NUCLEOTIDE SEQUENCE [LARGE SCALE GENOMIC DNA]</scope>
    <source>
        <strain evidence="1 2">NCTC9695</strain>
    </source>
</reference>
<evidence type="ECO:0000313" key="1">
    <source>
        <dbReference type="EMBL" id="VEB44567.1"/>
    </source>
</evidence>
<dbReference type="Proteomes" id="UP000275777">
    <property type="component" value="Chromosome"/>
</dbReference>
<accession>A0A447TIB7</accession>
<evidence type="ECO:0000313" key="2">
    <source>
        <dbReference type="Proteomes" id="UP000275777"/>
    </source>
</evidence>
<gene>
    <name evidence="1" type="ORF">NCTC9695_05058</name>
</gene>
<sequence length="68" mass="7886">MTTQNPIEVARETLKQLSTRKLLPTPENFERVYHELTQTPMGRDNKLAVLLLRALETLPRTMSRPRSP</sequence>
<name>A0A447TIB7_CHRVL</name>
<dbReference type="AlphaFoldDB" id="A0A447TIB7"/>
<dbReference type="EMBL" id="LR134182">
    <property type="protein sequence ID" value="VEB44567.1"/>
    <property type="molecule type" value="Genomic_DNA"/>
</dbReference>
<proteinExistence type="predicted"/>